<protein>
    <submittedName>
        <fullName evidence="1">Uncharacterized protein</fullName>
    </submittedName>
</protein>
<name>A0AC61QXC5_9FIRM</name>
<evidence type="ECO:0000313" key="2">
    <source>
        <dbReference type="Proteomes" id="UP000307720"/>
    </source>
</evidence>
<dbReference type="EMBL" id="SRZB01000028">
    <property type="protein sequence ID" value="TGX97626.1"/>
    <property type="molecule type" value="Genomic_DNA"/>
</dbReference>
<comment type="caution">
    <text evidence="1">The sequence shown here is derived from an EMBL/GenBank/DDBJ whole genome shotgun (WGS) entry which is preliminary data.</text>
</comment>
<sequence length="206" mass="24471">MKYTTYYEERNTITVGRYQQLKQRMLDEGQSYQTERITLRKLKFIGNESQDSQADYSLCMKNGDEEQVYLEKKYIQNGMYFKSILKISGEECRRILDGDLEWMKGHKKSLLADFYRQITLNHLSPGYLTDYDREINYSKKGHRIIFCKKINRGVGITNRLFEEPKRVIPCLDEGKMLVTYQRDVKLPKIFSKLFNSQEEQPQEALS</sequence>
<gene>
    <name evidence="1" type="ORF">E5357_11805</name>
</gene>
<keyword evidence="2" id="KW-1185">Reference proteome</keyword>
<proteinExistence type="predicted"/>
<reference evidence="1" key="1">
    <citation type="submission" date="2019-04" db="EMBL/GenBank/DDBJ databases">
        <title>Microbes associate with the intestines of laboratory mice.</title>
        <authorList>
            <person name="Navarre W."/>
            <person name="Wong E."/>
            <person name="Huang K."/>
            <person name="Tropini C."/>
            <person name="Ng K."/>
            <person name="Yu B."/>
        </authorList>
    </citation>
    <scope>NUCLEOTIDE SEQUENCE</scope>
    <source>
        <strain evidence="1">NM72_1-8</strain>
    </source>
</reference>
<dbReference type="Proteomes" id="UP000307720">
    <property type="component" value="Unassembled WGS sequence"/>
</dbReference>
<organism evidence="1 2">
    <name type="scientific">Hominisplanchenecus murintestinalis</name>
    <dbReference type="NCBI Taxonomy" id="2941517"/>
    <lineage>
        <taxon>Bacteria</taxon>
        <taxon>Bacillati</taxon>
        <taxon>Bacillota</taxon>
        <taxon>Clostridia</taxon>
        <taxon>Lachnospirales</taxon>
        <taxon>Lachnospiraceae</taxon>
        <taxon>Hominisplanchenecus</taxon>
    </lineage>
</organism>
<accession>A0AC61QXC5</accession>
<evidence type="ECO:0000313" key="1">
    <source>
        <dbReference type="EMBL" id="TGX97626.1"/>
    </source>
</evidence>